<dbReference type="InterPro" id="IPR000719">
    <property type="entry name" value="Prot_kinase_dom"/>
</dbReference>
<evidence type="ECO:0000313" key="3">
    <source>
        <dbReference type="Proteomes" id="UP000001058"/>
    </source>
</evidence>
<dbReference type="InterPro" id="IPR008271">
    <property type="entry name" value="Ser/Thr_kinase_AS"/>
</dbReference>
<keyword evidence="3" id="KW-1185">Reference proteome</keyword>
<protein>
    <recommendedName>
        <fullName evidence="1">Protein kinase domain-containing protein</fullName>
    </recommendedName>
</protein>
<dbReference type="SUPFAM" id="SSF56112">
    <property type="entry name" value="Protein kinase-like (PK-like)"/>
    <property type="match status" value="1"/>
</dbReference>
<dbReference type="InterPro" id="IPR011009">
    <property type="entry name" value="Kinase-like_dom_sf"/>
</dbReference>
<feature type="domain" description="Protein kinase" evidence="1">
    <location>
        <begin position="219"/>
        <end position="301"/>
    </location>
</feature>
<accession>D8UB04</accession>
<gene>
    <name evidence="2" type="ORF">VOLCADRAFT_96771</name>
</gene>
<dbReference type="RefSeq" id="XP_002955826.1">
    <property type="nucleotide sequence ID" value="XM_002955780.1"/>
</dbReference>
<proteinExistence type="predicted"/>
<evidence type="ECO:0000259" key="1">
    <source>
        <dbReference type="Pfam" id="PF00069"/>
    </source>
</evidence>
<dbReference type="Proteomes" id="UP000001058">
    <property type="component" value="Unassembled WGS sequence"/>
</dbReference>
<evidence type="ECO:0000313" key="2">
    <source>
        <dbReference type="EMBL" id="EFJ43027.1"/>
    </source>
</evidence>
<sequence>MSTNEHKQLWLSQLTKAKVTSTPLKISKGLPDYKRRFLELLSLGNIQRPKTAVLNLIMRRCPARVMVLGDCNDAVDLYREALLFPGPSTERHLLTQHGLRVNGPLFPNPAEGSMSLLIGATCEGLPVIVKLLAQGSSTDSDQQPGGAEAEACRALIESKPASVPLVPARVITFKLGAEHMSNVDRVPGLYAALCMPRYVSSLALMVPLPAAAVLAGGRRMAAALEWIHEKEYTHMDVKADNIFVDSKGRWWLGDFGSTVRTGSPVTSTTIIFAPCMLLGLPAKPQYDWHMLAVVLVCEMNRNNWKELLIKGSCSPPENLIVAIKELHRLWAMRFIAQALMAAGCEAPSSVCHGRGTCPGRTGCEPPCILHQPGTITNTSKAENSVKPPATSDFFSFRAGLNLFQPK</sequence>
<dbReference type="EMBL" id="GL378376">
    <property type="protein sequence ID" value="EFJ43027.1"/>
    <property type="molecule type" value="Genomic_DNA"/>
</dbReference>
<dbReference type="KEGG" id="vcn:VOLCADRAFT_96771"/>
<dbReference type="GO" id="GO:0005524">
    <property type="term" value="F:ATP binding"/>
    <property type="evidence" value="ECO:0007669"/>
    <property type="project" value="InterPro"/>
</dbReference>
<dbReference type="GO" id="GO:0004672">
    <property type="term" value="F:protein kinase activity"/>
    <property type="evidence" value="ECO:0007669"/>
    <property type="project" value="InterPro"/>
</dbReference>
<dbReference type="AlphaFoldDB" id="D8UB04"/>
<reference evidence="2 3" key="1">
    <citation type="journal article" date="2010" name="Science">
        <title>Genomic analysis of organismal complexity in the multicellular green alga Volvox carteri.</title>
        <authorList>
            <person name="Prochnik S.E."/>
            <person name="Umen J."/>
            <person name="Nedelcu A.M."/>
            <person name="Hallmann A."/>
            <person name="Miller S.M."/>
            <person name="Nishii I."/>
            <person name="Ferris P."/>
            <person name="Kuo A."/>
            <person name="Mitros T."/>
            <person name="Fritz-Laylin L.K."/>
            <person name="Hellsten U."/>
            <person name="Chapman J."/>
            <person name="Simakov O."/>
            <person name="Rensing S.A."/>
            <person name="Terry A."/>
            <person name="Pangilinan J."/>
            <person name="Kapitonov V."/>
            <person name="Jurka J."/>
            <person name="Salamov A."/>
            <person name="Shapiro H."/>
            <person name="Schmutz J."/>
            <person name="Grimwood J."/>
            <person name="Lindquist E."/>
            <person name="Lucas S."/>
            <person name="Grigoriev I.V."/>
            <person name="Schmitt R."/>
            <person name="Kirk D."/>
            <person name="Rokhsar D.S."/>
        </authorList>
    </citation>
    <scope>NUCLEOTIDE SEQUENCE [LARGE SCALE GENOMIC DNA]</scope>
    <source>
        <strain evidence="3">f. Nagariensis / Eve</strain>
    </source>
</reference>
<dbReference type="GeneID" id="9614814"/>
<organism evidence="3">
    <name type="scientific">Volvox carteri f. nagariensis</name>
    <dbReference type="NCBI Taxonomy" id="3068"/>
    <lineage>
        <taxon>Eukaryota</taxon>
        <taxon>Viridiplantae</taxon>
        <taxon>Chlorophyta</taxon>
        <taxon>core chlorophytes</taxon>
        <taxon>Chlorophyceae</taxon>
        <taxon>CS clade</taxon>
        <taxon>Chlamydomonadales</taxon>
        <taxon>Volvocaceae</taxon>
        <taxon>Volvox</taxon>
    </lineage>
</organism>
<dbReference type="STRING" id="3068.D8UB04"/>
<dbReference type="OrthoDB" id="4062651at2759"/>
<dbReference type="Gene3D" id="1.10.510.10">
    <property type="entry name" value="Transferase(Phosphotransferase) domain 1"/>
    <property type="match status" value="1"/>
</dbReference>
<dbReference type="InParanoid" id="D8UB04"/>
<name>D8UB04_VOLCA</name>
<dbReference type="PROSITE" id="PS00108">
    <property type="entry name" value="PROTEIN_KINASE_ST"/>
    <property type="match status" value="1"/>
</dbReference>
<dbReference type="Pfam" id="PF00069">
    <property type="entry name" value="Pkinase"/>
    <property type="match status" value="1"/>
</dbReference>